<sequence length="51" mass="5817">MHPREGSLSTKQYYNPEYYPFLVPTLDDNGKQIGDLVQPEGGTHIIVIKKK</sequence>
<dbReference type="Proteomes" id="UP000501982">
    <property type="component" value="Chromosome"/>
</dbReference>
<dbReference type="RefSeq" id="WP_170104822.1">
    <property type="nucleotide sequence ID" value="NZ_CP051672.1"/>
</dbReference>
<name>A0A7L5E5R5_PARDI</name>
<proteinExistence type="predicted"/>
<evidence type="ECO:0000313" key="1">
    <source>
        <dbReference type="EMBL" id="QJE26808.1"/>
    </source>
</evidence>
<dbReference type="EMBL" id="CP051672">
    <property type="protein sequence ID" value="QJE26808.1"/>
    <property type="molecule type" value="Genomic_DNA"/>
</dbReference>
<reference evidence="1 2" key="1">
    <citation type="submission" date="2020-04" db="EMBL/GenBank/DDBJ databases">
        <title>Complete Genomes and Methylome analysis of CBBP consortium that reverse antibiotic-induced susceptibility to vancomycin-resistant Enterococcus faecium infection.</title>
        <authorList>
            <person name="Fomenkov A."/>
            <person name="Zhang Z."/>
            <person name="Pamer E."/>
            <person name="Roberts R.J."/>
        </authorList>
    </citation>
    <scope>NUCLEOTIDE SEQUENCE [LARGE SCALE GENOMIC DNA]</scope>
    <source>
        <strain evidence="2">CBBP</strain>
    </source>
</reference>
<accession>A0A7L5E5R5</accession>
<protein>
    <submittedName>
        <fullName evidence="1">Uncharacterized protein</fullName>
    </submittedName>
</protein>
<evidence type="ECO:0000313" key="2">
    <source>
        <dbReference type="Proteomes" id="UP000501982"/>
    </source>
</evidence>
<gene>
    <name evidence="1" type="ORF">HHO38_07115</name>
</gene>
<dbReference type="AlphaFoldDB" id="A0A7L5E5R5"/>
<organism evidence="1 2">
    <name type="scientific">Parabacteroides distasonis</name>
    <dbReference type="NCBI Taxonomy" id="823"/>
    <lineage>
        <taxon>Bacteria</taxon>
        <taxon>Pseudomonadati</taxon>
        <taxon>Bacteroidota</taxon>
        <taxon>Bacteroidia</taxon>
        <taxon>Bacteroidales</taxon>
        <taxon>Tannerellaceae</taxon>
        <taxon>Parabacteroides</taxon>
    </lineage>
</organism>